<dbReference type="PROSITE" id="PS50011">
    <property type="entry name" value="PROTEIN_KINASE_DOM"/>
    <property type="match status" value="1"/>
</dbReference>
<keyword evidence="9" id="KW-1133">Transmembrane helix</keyword>
<feature type="transmembrane region" description="Helical" evidence="9">
    <location>
        <begin position="206"/>
        <end position="231"/>
    </location>
</feature>
<feature type="transmembrane region" description="Helical" evidence="9">
    <location>
        <begin position="105"/>
        <end position="127"/>
    </location>
</feature>
<organism evidence="11 12">
    <name type="scientific">Phytomonospora endophytica</name>
    <dbReference type="NCBI Taxonomy" id="714109"/>
    <lineage>
        <taxon>Bacteria</taxon>
        <taxon>Bacillati</taxon>
        <taxon>Actinomycetota</taxon>
        <taxon>Actinomycetes</taxon>
        <taxon>Micromonosporales</taxon>
        <taxon>Micromonosporaceae</taxon>
        <taxon>Phytomonospora</taxon>
    </lineage>
</organism>
<keyword evidence="9" id="KW-0472">Membrane</keyword>
<dbReference type="InterPro" id="IPR011009">
    <property type="entry name" value="Kinase-like_dom_sf"/>
</dbReference>
<dbReference type="Pfam" id="PF00069">
    <property type="entry name" value="Pkinase"/>
    <property type="match status" value="1"/>
</dbReference>
<keyword evidence="6 7" id="KW-0067">ATP-binding</keyword>
<evidence type="ECO:0000259" key="10">
    <source>
        <dbReference type="PROSITE" id="PS50011"/>
    </source>
</evidence>
<feature type="domain" description="Protein kinase" evidence="10">
    <location>
        <begin position="341"/>
        <end position="600"/>
    </location>
</feature>
<dbReference type="InterPro" id="IPR008271">
    <property type="entry name" value="Ser/Thr_kinase_AS"/>
</dbReference>
<dbReference type="GO" id="GO:0005524">
    <property type="term" value="F:ATP binding"/>
    <property type="evidence" value="ECO:0007669"/>
    <property type="project" value="UniProtKB-UniRule"/>
</dbReference>
<evidence type="ECO:0000256" key="7">
    <source>
        <dbReference type="PROSITE-ProRule" id="PRU10141"/>
    </source>
</evidence>
<dbReference type="EC" id="2.7.11.1" evidence="1"/>
<feature type="binding site" evidence="7">
    <location>
        <position position="370"/>
    </location>
    <ligand>
        <name>ATP</name>
        <dbReference type="ChEBI" id="CHEBI:30616"/>
    </ligand>
</feature>
<accession>A0A841FKJ6</accession>
<dbReference type="PANTHER" id="PTHR43289:SF6">
    <property type="entry name" value="SERINE_THREONINE-PROTEIN KINASE NEKL-3"/>
    <property type="match status" value="1"/>
</dbReference>
<dbReference type="SMART" id="SM00220">
    <property type="entry name" value="S_TKc"/>
    <property type="match status" value="1"/>
</dbReference>
<keyword evidence="3" id="KW-0808">Transferase</keyword>
<evidence type="ECO:0000256" key="5">
    <source>
        <dbReference type="ARBA" id="ARBA00022777"/>
    </source>
</evidence>
<dbReference type="EMBL" id="JACHGT010000006">
    <property type="protein sequence ID" value="MBB6035453.1"/>
    <property type="molecule type" value="Genomic_DNA"/>
</dbReference>
<sequence>MTEVLAALGVPAAWALTAVRSLLDGLGLFGSPGVSWTVTLIVAALAARTLTTPLWMVAGSGRRNELVSWPIRCGIRTAGRFSSRAVEAERVRLERYRPTRRGFRFADRAVVTGFTVSLALLLTALYLGARDTGLSAVVDEPDSPVALTSAGWQLVNGDGSAVRIALGGLACGLLWWLAVSWQDKQARTQALPAWVLRWDPARRRPALSLAAVLLATLVLLPFGASVFIAVWELLGCVLLPALLRPVGPPAELTERYLQYDETDGRLRLRPSPRLAPPTMDDLRAAAPDYVPDFPTEEIPVIKAPLAADPEHLQATPADSPLRTAPPTSPLSTDDPRRIGGYELIERLGAGGMGTVYVARDPWTNTDVALKTVAASVLGAQKDLIRFQREADTLAMIDNAFTVKILGSGIDRQRPYMVMELLDGMTLDDYVYEVGPITDPELLHALGLALALSLAGLHRSFLVHRDIKPSNLMLTSTGPKLIDFGIVHMRNATRLTRTGTHLGTMAYMAPEQFRGANVSPAADVWAWGCCLVIAATGHGPFDAPDIASITRKILMDEPDPELLDYLDKLDGPFARIIRSTLDKDPSVRPADGMALLAKLWPRGVDIPAITTYVQRVWRKL</sequence>
<evidence type="ECO:0000256" key="6">
    <source>
        <dbReference type="ARBA" id="ARBA00022840"/>
    </source>
</evidence>
<evidence type="ECO:0000256" key="1">
    <source>
        <dbReference type="ARBA" id="ARBA00012513"/>
    </source>
</evidence>
<dbReference type="AlphaFoldDB" id="A0A841FKJ6"/>
<gene>
    <name evidence="11" type="ORF">HNR73_003310</name>
</gene>
<dbReference type="Gene3D" id="1.10.510.10">
    <property type="entry name" value="Transferase(Phosphotransferase) domain 1"/>
    <property type="match status" value="1"/>
</dbReference>
<evidence type="ECO:0000256" key="2">
    <source>
        <dbReference type="ARBA" id="ARBA00022527"/>
    </source>
</evidence>
<keyword evidence="9" id="KW-0812">Transmembrane</keyword>
<keyword evidence="12" id="KW-1185">Reference proteome</keyword>
<evidence type="ECO:0000256" key="4">
    <source>
        <dbReference type="ARBA" id="ARBA00022741"/>
    </source>
</evidence>
<dbReference type="SUPFAM" id="SSF56112">
    <property type="entry name" value="Protein kinase-like (PK-like)"/>
    <property type="match status" value="1"/>
</dbReference>
<dbReference type="PROSITE" id="PS00107">
    <property type="entry name" value="PROTEIN_KINASE_ATP"/>
    <property type="match status" value="1"/>
</dbReference>
<dbReference type="InterPro" id="IPR000719">
    <property type="entry name" value="Prot_kinase_dom"/>
</dbReference>
<dbReference type="InterPro" id="IPR017441">
    <property type="entry name" value="Protein_kinase_ATP_BS"/>
</dbReference>
<dbReference type="CDD" id="cd14014">
    <property type="entry name" value="STKc_PknB_like"/>
    <property type="match status" value="1"/>
</dbReference>
<comment type="caution">
    <text evidence="11">The sequence shown here is derived from an EMBL/GenBank/DDBJ whole genome shotgun (WGS) entry which is preliminary data.</text>
</comment>
<keyword evidence="5" id="KW-0418">Kinase</keyword>
<evidence type="ECO:0000313" key="12">
    <source>
        <dbReference type="Proteomes" id="UP000548476"/>
    </source>
</evidence>
<dbReference type="GO" id="GO:0004674">
    <property type="term" value="F:protein serine/threonine kinase activity"/>
    <property type="evidence" value="ECO:0007669"/>
    <property type="project" value="UniProtKB-KW"/>
</dbReference>
<evidence type="ECO:0000256" key="8">
    <source>
        <dbReference type="SAM" id="MobiDB-lite"/>
    </source>
</evidence>
<dbReference type="PANTHER" id="PTHR43289">
    <property type="entry name" value="MITOGEN-ACTIVATED PROTEIN KINASE KINASE KINASE 20-RELATED"/>
    <property type="match status" value="1"/>
</dbReference>
<keyword evidence="2" id="KW-0723">Serine/threonine-protein kinase</keyword>
<evidence type="ECO:0000256" key="9">
    <source>
        <dbReference type="SAM" id="Phobius"/>
    </source>
</evidence>
<feature type="region of interest" description="Disordered" evidence="8">
    <location>
        <begin position="313"/>
        <end position="337"/>
    </location>
</feature>
<dbReference type="Proteomes" id="UP000548476">
    <property type="component" value="Unassembled WGS sequence"/>
</dbReference>
<reference evidence="11 12" key="1">
    <citation type="submission" date="2020-08" db="EMBL/GenBank/DDBJ databases">
        <title>Genomic Encyclopedia of Type Strains, Phase IV (KMG-IV): sequencing the most valuable type-strain genomes for metagenomic binning, comparative biology and taxonomic classification.</title>
        <authorList>
            <person name="Goeker M."/>
        </authorList>
    </citation>
    <scope>NUCLEOTIDE SEQUENCE [LARGE SCALE GENOMIC DNA]</scope>
    <source>
        <strain evidence="11 12">YIM 65646</strain>
    </source>
</reference>
<evidence type="ECO:0000313" key="11">
    <source>
        <dbReference type="EMBL" id="MBB6035453.1"/>
    </source>
</evidence>
<evidence type="ECO:0000256" key="3">
    <source>
        <dbReference type="ARBA" id="ARBA00022679"/>
    </source>
</evidence>
<feature type="transmembrane region" description="Helical" evidence="9">
    <location>
        <begin position="161"/>
        <end position="179"/>
    </location>
</feature>
<protein>
    <recommendedName>
        <fullName evidence="1">non-specific serine/threonine protein kinase</fullName>
        <ecNumber evidence="1">2.7.11.1</ecNumber>
    </recommendedName>
</protein>
<keyword evidence="4 7" id="KW-0547">Nucleotide-binding</keyword>
<dbReference type="PROSITE" id="PS00108">
    <property type="entry name" value="PROTEIN_KINASE_ST"/>
    <property type="match status" value="1"/>
</dbReference>
<proteinExistence type="predicted"/>
<name>A0A841FKJ6_9ACTN</name>